<dbReference type="InParanoid" id="A0A409XLP4"/>
<dbReference type="AlphaFoldDB" id="A0A409XLP4"/>
<keyword evidence="2" id="KW-0812">Transmembrane</keyword>
<keyword evidence="2" id="KW-1133">Transmembrane helix</keyword>
<protein>
    <submittedName>
        <fullName evidence="3">Uncharacterized protein</fullName>
    </submittedName>
</protein>
<comment type="caution">
    <text evidence="3">The sequence shown here is derived from an EMBL/GenBank/DDBJ whole genome shotgun (WGS) entry which is preliminary data.</text>
</comment>
<feature type="compositionally biased region" description="Polar residues" evidence="1">
    <location>
        <begin position="299"/>
        <end position="312"/>
    </location>
</feature>
<keyword evidence="2" id="KW-0472">Membrane</keyword>
<feature type="compositionally biased region" description="Basic residues" evidence="1">
    <location>
        <begin position="170"/>
        <end position="180"/>
    </location>
</feature>
<gene>
    <name evidence="3" type="ORF">CVT25_012895</name>
</gene>
<evidence type="ECO:0000313" key="4">
    <source>
        <dbReference type="Proteomes" id="UP000283269"/>
    </source>
</evidence>
<reference evidence="3 4" key="1">
    <citation type="journal article" date="2018" name="Evol. Lett.">
        <title>Horizontal gene cluster transfer increased hallucinogenic mushroom diversity.</title>
        <authorList>
            <person name="Reynolds H.T."/>
            <person name="Vijayakumar V."/>
            <person name="Gluck-Thaler E."/>
            <person name="Korotkin H.B."/>
            <person name="Matheny P.B."/>
            <person name="Slot J.C."/>
        </authorList>
    </citation>
    <scope>NUCLEOTIDE SEQUENCE [LARGE SCALE GENOMIC DNA]</scope>
    <source>
        <strain evidence="3 4">2631</strain>
    </source>
</reference>
<feature type="compositionally biased region" description="Acidic residues" evidence="1">
    <location>
        <begin position="266"/>
        <end position="277"/>
    </location>
</feature>
<feature type="compositionally biased region" description="Pro residues" evidence="1">
    <location>
        <begin position="7"/>
        <end position="17"/>
    </location>
</feature>
<feature type="region of interest" description="Disordered" evidence="1">
    <location>
        <begin position="150"/>
        <end position="193"/>
    </location>
</feature>
<feature type="transmembrane region" description="Helical" evidence="2">
    <location>
        <begin position="33"/>
        <end position="54"/>
    </location>
</feature>
<name>A0A409XLP4_PSICY</name>
<keyword evidence="4" id="KW-1185">Reference proteome</keyword>
<dbReference type="OrthoDB" id="3256943at2759"/>
<evidence type="ECO:0000256" key="1">
    <source>
        <dbReference type="SAM" id="MobiDB-lite"/>
    </source>
</evidence>
<dbReference type="Proteomes" id="UP000283269">
    <property type="component" value="Unassembled WGS sequence"/>
</dbReference>
<proteinExistence type="predicted"/>
<organism evidence="3 4">
    <name type="scientific">Psilocybe cyanescens</name>
    <dbReference type="NCBI Taxonomy" id="93625"/>
    <lineage>
        <taxon>Eukaryota</taxon>
        <taxon>Fungi</taxon>
        <taxon>Dikarya</taxon>
        <taxon>Basidiomycota</taxon>
        <taxon>Agaricomycotina</taxon>
        <taxon>Agaricomycetes</taxon>
        <taxon>Agaricomycetidae</taxon>
        <taxon>Agaricales</taxon>
        <taxon>Agaricineae</taxon>
        <taxon>Strophariaceae</taxon>
        <taxon>Psilocybe</taxon>
    </lineage>
</organism>
<accession>A0A409XLP4</accession>
<feature type="region of interest" description="Disordered" evidence="1">
    <location>
        <begin position="260"/>
        <end position="319"/>
    </location>
</feature>
<sequence length="319" mass="34895">MSSSTAEPPPTSSPSPSPTDHSDRGGSGTSSNLYLVTFLATLFLLLFVSCAIVMRSYILRRRFQREQDDHLAAGRFLAPRTQGSKRKRFGAKPKLFDTWLADGGVTWDHIKPLSAQPVFVKRKYRDGRVPKDGIIISGGPQQINVENLNANVNDSGSPQGVATGHPLRSPLRHLWSRSRRTSTPPQEPDAEEADGLDAEIIAASDLPPSPGGANLPPSGATAGTPAITYKVRIEMLQVSVVIAMPSQDRTIKKNKALDSMEKNEIETEDEDDDEDSSLPEIVFGVTRVNYRQPKPQKPTDATSTSQQKQIMPTVQEEEL</sequence>
<dbReference type="EMBL" id="NHYD01001265">
    <property type="protein sequence ID" value="PPQ91682.1"/>
    <property type="molecule type" value="Genomic_DNA"/>
</dbReference>
<feature type="compositionally biased region" description="Polar residues" evidence="1">
    <location>
        <begin position="150"/>
        <end position="160"/>
    </location>
</feature>
<feature type="region of interest" description="Disordered" evidence="1">
    <location>
        <begin position="1"/>
        <end position="26"/>
    </location>
</feature>
<evidence type="ECO:0000256" key="2">
    <source>
        <dbReference type="SAM" id="Phobius"/>
    </source>
</evidence>
<evidence type="ECO:0000313" key="3">
    <source>
        <dbReference type="EMBL" id="PPQ91682.1"/>
    </source>
</evidence>